<accession>A0A0E9XMK8</accession>
<reference evidence="1" key="2">
    <citation type="journal article" date="2015" name="Fish Shellfish Immunol.">
        <title>Early steps in the European eel (Anguilla anguilla)-Vibrio vulnificus interaction in the gills: Role of the RtxA13 toxin.</title>
        <authorList>
            <person name="Callol A."/>
            <person name="Pajuelo D."/>
            <person name="Ebbesson L."/>
            <person name="Teles M."/>
            <person name="MacKenzie S."/>
            <person name="Amaro C."/>
        </authorList>
    </citation>
    <scope>NUCLEOTIDE SEQUENCE</scope>
</reference>
<proteinExistence type="predicted"/>
<reference evidence="1" key="1">
    <citation type="submission" date="2014-11" db="EMBL/GenBank/DDBJ databases">
        <authorList>
            <person name="Amaro Gonzalez C."/>
        </authorList>
    </citation>
    <scope>NUCLEOTIDE SEQUENCE</scope>
</reference>
<evidence type="ECO:0000313" key="1">
    <source>
        <dbReference type="EMBL" id="JAI02934.1"/>
    </source>
</evidence>
<sequence>MSSQLLRGQSLC</sequence>
<protein>
    <submittedName>
        <fullName evidence="1">Uncharacterized protein</fullName>
    </submittedName>
</protein>
<organism evidence="1">
    <name type="scientific">Anguilla anguilla</name>
    <name type="common">European freshwater eel</name>
    <name type="synonym">Muraena anguilla</name>
    <dbReference type="NCBI Taxonomy" id="7936"/>
    <lineage>
        <taxon>Eukaryota</taxon>
        <taxon>Metazoa</taxon>
        <taxon>Chordata</taxon>
        <taxon>Craniata</taxon>
        <taxon>Vertebrata</taxon>
        <taxon>Euteleostomi</taxon>
        <taxon>Actinopterygii</taxon>
        <taxon>Neopterygii</taxon>
        <taxon>Teleostei</taxon>
        <taxon>Anguilliformes</taxon>
        <taxon>Anguillidae</taxon>
        <taxon>Anguilla</taxon>
    </lineage>
</organism>
<name>A0A0E9XMK8_ANGAN</name>
<dbReference type="EMBL" id="GBXM01005644">
    <property type="protein sequence ID" value="JAI02934.1"/>
    <property type="molecule type" value="Transcribed_RNA"/>
</dbReference>